<dbReference type="Pfam" id="PF00888">
    <property type="entry name" value="Cullin"/>
    <property type="match status" value="1"/>
</dbReference>
<dbReference type="HOGENOM" id="CLU_004747_7_1_1"/>
<dbReference type="VEuPathDB" id="FungiDB:PGUG_05868"/>
<dbReference type="KEGG" id="pgu:PGUG_05868"/>
<evidence type="ECO:0000256" key="4">
    <source>
        <dbReference type="PROSITE-ProRule" id="PRU00330"/>
    </source>
</evidence>
<keyword evidence="2" id="KW-1017">Isopeptide bond</keyword>
<dbReference type="Gene3D" id="1.20.1310.10">
    <property type="entry name" value="Cullin Repeats"/>
    <property type="match status" value="4"/>
</dbReference>
<dbReference type="GeneID" id="5123874"/>
<dbReference type="InterPro" id="IPR001373">
    <property type="entry name" value="Cullin_N"/>
</dbReference>
<dbReference type="InterPro" id="IPR016159">
    <property type="entry name" value="Cullin_repeat-like_dom_sf"/>
</dbReference>
<dbReference type="InterPro" id="IPR016158">
    <property type="entry name" value="Cullin_homology"/>
</dbReference>
<feature type="domain" description="Cullin family profile" evidence="7">
    <location>
        <begin position="454"/>
        <end position="731"/>
    </location>
</feature>
<evidence type="ECO:0000313" key="8">
    <source>
        <dbReference type="EMBL" id="EDK41770.2"/>
    </source>
</evidence>
<dbReference type="InParanoid" id="A5DRG7"/>
<dbReference type="FunCoup" id="A5DRG7">
    <property type="interactions" value="820"/>
</dbReference>
<dbReference type="Gene3D" id="3.30.230.130">
    <property type="entry name" value="Cullin, Chain C, Domain 2"/>
    <property type="match status" value="1"/>
</dbReference>
<dbReference type="Pfam" id="PF10557">
    <property type="entry name" value="Cullin_Nedd8"/>
    <property type="match status" value="1"/>
</dbReference>
<dbReference type="PANTHER" id="PTHR11932">
    <property type="entry name" value="CULLIN"/>
    <property type="match status" value="1"/>
</dbReference>
<evidence type="ECO:0000313" key="9">
    <source>
        <dbReference type="Proteomes" id="UP000001997"/>
    </source>
</evidence>
<dbReference type="STRING" id="294746.A5DRG7"/>
<dbReference type="OrthoDB" id="27073at2759"/>
<dbReference type="SMART" id="SM00884">
    <property type="entry name" value="Cullin_Nedd8"/>
    <property type="match status" value="1"/>
</dbReference>
<dbReference type="PROSITE" id="PS50069">
    <property type="entry name" value="CULLIN_2"/>
    <property type="match status" value="1"/>
</dbReference>
<feature type="region of interest" description="Disordered" evidence="6">
    <location>
        <begin position="780"/>
        <end position="799"/>
    </location>
</feature>
<name>A5DRG7_PICGU</name>
<organism evidence="8 9">
    <name type="scientific">Meyerozyma guilliermondii (strain ATCC 6260 / CBS 566 / DSM 6381 / JCM 1539 / NBRC 10279 / NRRL Y-324)</name>
    <name type="common">Yeast</name>
    <name type="synonym">Candida guilliermondii</name>
    <dbReference type="NCBI Taxonomy" id="294746"/>
    <lineage>
        <taxon>Eukaryota</taxon>
        <taxon>Fungi</taxon>
        <taxon>Dikarya</taxon>
        <taxon>Ascomycota</taxon>
        <taxon>Saccharomycotina</taxon>
        <taxon>Pichiomycetes</taxon>
        <taxon>Debaryomycetaceae</taxon>
        <taxon>Meyerozyma</taxon>
    </lineage>
</organism>
<dbReference type="eggNOG" id="KOG2166">
    <property type="taxonomic scope" value="Eukaryota"/>
</dbReference>
<dbReference type="GO" id="GO:0006511">
    <property type="term" value="P:ubiquitin-dependent protein catabolic process"/>
    <property type="evidence" value="ECO:0007669"/>
    <property type="project" value="InterPro"/>
</dbReference>
<dbReference type="Proteomes" id="UP000001997">
    <property type="component" value="Unassembled WGS sequence"/>
</dbReference>
<feature type="compositionally biased region" description="Basic and acidic residues" evidence="6">
    <location>
        <begin position="785"/>
        <end position="796"/>
    </location>
</feature>
<accession>A5DRG7</accession>
<sequence>MLPAGSRRSKIRPPRRPLAVGSGSDMSDSAVDFDKSWAVLSHAISQIQSKNVSNLSYEQLYRKAYALVLRKFGSRLYDNVAQIVSRHLLEKREELLSLDPGNVLIDREDFLKRALNVWEDHLKAMKFISDVLMYLNRVYVKENKKMLIYDLGIQLFKDMVILYNDNELGSRLIGIIFDELTRCRDGELITTKSHVISLIGMFEQLPETPSHVTVAGKDVQFNETYYMKYYEPSFLSVSETYFNKFSLELVGRKDGSVYLHEASTFILAEEDRLATFVPETTAPKVIDLMNNIIIKDKIEAIMDLPSESHGLAYLLEPVVGNVLERKMTFSDQSLGQQVLDLNAVYKLILRIDPEVTILKRRLRDIIFKQGTSILTHLRNKMASDSANNKKSVSTSHPTFTVNWVESILEFQNQYASIVAASFSGDPSVEQCVALAVRDLVNNPSPFSDPSFKINAPELLSIYMDHNIKQLSKSSGQAKLSESNGDSADQTEQFVTKFRYFLRAIKDKDAFEVHYANHFARRFLNAKESSQGRNASSTNKLGVDLEDYVLSKLGEETGSSSLEKVIKMNKDIRLSRELTQDWKNYSSNNRPGTSIDLELKICNVSEWPKSMTKDYKRFSTAGDADSLGFVWPTQMRTIMGSFEHFWHSGKKNDNKSLYWSPKFGSVDMRITYPSKTYEINMSVYAAVIMLAFAPGSDGSNPFDDDRQLTYSDIKELTGIPDNDLKRQLQSIAVAPRSRLLVKIPMSKDVKNDDTFRLNSNFKSPSVKVKVLTVSAASSVAPAKSKSASEGKEKSAKDEEMEDIQSSIVEGRKFELNAAIVRILKSRQQIHHNDLIAEIVKQLSNRFQPSTIMMKQRIEDLIDKEYLRRDSEERNLYHYVA</sequence>
<dbReference type="Gene3D" id="1.10.10.10">
    <property type="entry name" value="Winged helix-like DNA-binding domain superfamily/Winged helix DNA-binding domain"/>
    <property type="match status" value="1"/>
</dbReference>
<dbReference type="AlphaFoldDB" id="A5DRG7"/>
<dbReference type="GO" id="GO:0031625">
    <property type="term" value="F:ubiquitin protein ligase binding"/>
    <property type="evidence" value="ECO:0007669"/>
    <property type="project" value="InterPro"/>
</dbReference>
<dbReference type="InterPro" id="IPR045093">
    <property type="entry name" value="Cullin"/>
</dbReference>
<evidence type="ECO:0000256" key="2">
    <source>
        <dbReference type="ARBA" id="ARBA00022499"/>
    </source>
</evidence>
<dbReference type="Pfam" id="PF26557">
    <property type="entry name" value="Cullin_AB"/>
    <property type="match status" value="1"/>
</dbReference>
<dbReference type="SMART" id="SM00182">
    <property type="entry name" value="CULLIN"/>
    <property type="match status" value="1"/>
</dbReference>
<evidence type="ECO:0000256" key="6">
    <source>
        <dbReference type="SAM" id="MobiDB-lite"/>
    </source>
</evidence>
<dbReference type="EMBL" id="CH408162">
    <property type="protein sequence ID" value="EDK41770.2"/>
    <property type="molecule type" value="Genomic_DNA"/>
</dbReference>
<proteinExistence type="inferred from homology"/>
<reference evidence="8 9" key="1">
    <citation type="journal article" date="2009" name="Nature">
        <title>Evolution of pathogenicity and sexual reproduction in eight Candida genomes.</title>
        <authorList>
            <person name="Butler G."/>
            <person name="Rasmussen M.D."/>
            <person name="Lin M.F."/>
            <person name="Santos M.A."/>
            <person name="Sakthikumar S."/>
            <person name="Munro C.A."/>
            <person name="Rheinbay E."/>
            <person name="Grabherr M."/>
            <person name="Forche A."/>
            <person name="Reedy J.L."/>
            <person name="Agrafioti I."/>
            <person name="Arnaud M.B."/>
            <person name="Bates S."/>
            <person name="Brown A.J."/>
            <person name="Brunke S."/>
            <person name="Costanzo M.C."/>
            <person name="Fitzpatrick D.A."/>
            <person name="de Groot P.W."/>
            <person name="Harris D."/>
            <person name="Hoyer L.L."/>
            <person name="Hube B."/>
            <person name="Klis F.M."/>
            <person name="Kodira C."/>
            <person name="Lennard N."/>
            <person name="Logue M.E."/>
            <person name="Martin R."/>
            <person name="Neiman A.M."/>
            <person name="Nikolaou E."/>
            <person name="Quail M.A."/>
            <person name="Quinn J."/>
            <person name="Santos M.C."/>
            <person name="Schmitzberger F.F."/>
            <person name="Sherlock G."/>
            <person name="Shah P."/>
            <person name="Silverstein K.A."/>
            <person name="Skrzypek M.S."/>
            <person name="Soll D."/>
            <person name="Staggs R."/>
            <person name="Stansfield I."/>
            <person name="Stumpf M.P."/>
            <person name="Sudbery P.E."/>
            <person name="Srikantha T."/>
            <person name="Zeng Q."/>
            <person name="Berman J."/>
            <person name="Berriman M."/>
            <person name="Heitman J."/>
            <person name="Gow N.A."/>
            <person name="Lorenz M.C."/>
            <person name="Birren B.W."/>
            <person name="Kellis M."/>
            <person name="Cuomo C.A."/>
        </authorList>
    </citation>
    <scope>NUCLEOTIDE SEQUENCE [LARGE SCALE GENOMIC DNA]</scope>
    <source>
        <strain evidence="9">ATCC 6260 / CBS 566 / DSM 6381 / JCM 1539 / NBRC 10279 / NRRL Y-324</strain>
    </source>
</reference>
<dbReference type="SUPFAM" id="SSF75632">
    <property type="entry name" value="Cullin homology domain"/>
    <property type="match status" value="1"/>
</dbReference>
<keyword evidence="3" id="KW-0832">Ubl conjugation</keyword>
<evidence type="ECO:0000256" key="3">
    <source>
        <dbReference type="ARBA" id="ARBA00022843"/>
    </source>
</evidence>
<keyword evidence="9" id="KW-1185">Reference proteome</keyword>
<dbReference type="OMA" id="MFKDMTI"/>
<dbReference type="InterPro" id="IPR019559">
    <property type="entry name" value="Cullin_neddylation_domain"/>
</dbReference>
<evidence type="ECO:0000256" key="1">
    <source>
        <dbReference type="ARBA" id="ARBA00006019"/>
    </source>
</evidence>
<gene>
    <name evidence="8" type="ORF">PGUG_05868</name>
</gene>
<evidence type="ECO:0000256" key="5">
    <source>
        <dbReference type="RuleBase" id="RU003829"/>
    </source>
</evidence>
<dbReference type="InterPro" id="IPR036317">
    <property type="entry name" value="Cullin_homology_sf"/>
</dbReference>
<dbReference type="InterPro" id="IPR036388">
    <property type="entry name" value="WH-like_DNA-bd_sf"/>
</dbReference>
<dbReference type="SUPFAM" id="SSF74788">
    <property type="entry name" value="Cullin repeat-like"/>
    <property type="match status" value="1"/>
</dbReference>
<evidence type="ECO:0000259" key="7">
    <source>
        <dbReference type="PROSITE" id="PS50069"/>
    </source>
</evidence>
<comment type="similarity">
    <text evidence="1 4 5">Belongs to the cullin family.</text>
</comment>
<protein>
    <recommendedName>
        <fullName evidence="7">Cullin family profile domain-containing protein</fullName>
    </recommendedName>
</protein>
<dbReference type="InterPro" id="IPR036390">
    <property type="entry name" value="WH_DNA-bd_sf"/>
</dbReference>
<dbReference type="InterPro" id="IPR059120">
    <property type="entry name" value="Cullin-like_AB"/>
</dbReference>
<dbReference type="FunFam" id="1.10.10.10:FF:000014">
    <property type="entry name" value="Cullin 1"/>
    <property type="match status" value="1"/>
</dbReference>
<dbReference type="SUPFAM" id="SSF46785">
    <property type="entry name" value="Winged helix' DNA-binding domain"/>
    <property type="match status" value="1"/>
</dbReference>
<feature type="region of interest" description="Disordered" evidence="6">
    <location>
        <begin position="1"/>
        <end position="28"/>
    </location>
</feature>
<dbReference type="RefSeq" id="XP_001482105.2">
    <property type="nucleotide sequence ID" value="XM_001482055.1"/>
</dbReference>